<dbReference type="Proteomes" id="UP000308489">
    <property type="component" value="Chromosome 1"/>
</dbReference>
<evidence type="ECO:0000256" key="3">
    <source>
        <dbReference type="ARBA" id="ARBA00023143"/>
    </source>
</evidence>
<dbReference type="OrthoDB" id="9796789at2"/>
<dbReference type="InterPro" id="IPR001492">
    <property type="entry name" value="Flagellin"/>
</dbReference>
<evidence type="ECO:0000256" key="4">
    <source>
        <dbReference type="RuleBase" id="RU362073"/>
    </source>
</evidence>
<feature type="domain" description="Flagellin N-terminal" evidence="5">
    <location>
        <begin position="4"/>
        <end position="136"/>
    </location>
</feature>
<keyword evidence="7" id="KW-0966">Cell projection</keyword>
<dbReference type="AlphaFoldDB" id="A0A4U9RBM3"/>
<evidence type="ECO:0000313" key="8">
    <source>
        <dbReference type="Proteomes" id="UP000308489"/>
    </source>
</evidence>
<comment type="function">
    <text evidence="4">Flagellin is the subunit protein which polymerizes to form the filaments of bacterial flagella.</text>
</comment>
<dbReference type="Pfam" id="PF00669">
    <property type="entry name" value="Flagellin_N"/>
    <property type="match status" value="1"/>
</dbReference>
<keyword evidence="4" id="KW-0964">Secreted</keyword>
<comment type="similarity">
    <text evidence="1 4">Belongs to the bacterial flagellin family.</text>
</comment>
<dbReference type="Gene3D" id="6.10.10.10">
    <property type="entry name" value="Flagellar export chaperone, C-terminal domain"/>
    <property type="match status" value="1"/>
</dbReference>
<evidence type="ECO:0000313" key="7">
    <source>
        <dbReference type="EMBL" id="VTQ87643.1"/>
    </source>
</evidence>
<evidence type="ECO:0000256" key="1">
    <source>
        <dbReference type="ARBA" id="ARBA00005709"/>
    </source>
</evidence>
<dbReference type="GO" id="GO:0009288">
    <property type="term" value="C:bacterial-type flagellum"/>
    <property type="evidence" value="ECO:0007669"/>
    <property type="project" value="UniProtKB-SubCell"/>
</dbReference>
<dbReference type="RefSeq" id="WP_138209805.1">
    <property type="nucleotide sequence ID" value="NZ_CBCRUQ010000004.1"/>
</dbReference>
<dbReference type="InterPro" id="IPR001029">
    <property type="entry name" value="Flagellin_N"/>
</dbReference>
<keyword evidence="7" id="KW-0282">Flagellum</keyword>
<dbReference type="PRINTS" id="PR00207">
    <property type="entry name" value="FLAGELLIN"/>
</dbReference>
<evidence type="ECO:0000256" key="2">
    <source>
        <dbReference type="ARBA" id="ARBA00020110"/>
    </source>
</evidence>
<dbReference type="PANTHER" id="PTHR42792:SF2">
    <property type="entry name" value="FLAGELLIN"/>
    <property type="match status" value="1"/>
</dbReference>
<dbReference type="GO" id="GO:0005576">
    <property type="term" value="C:extracellular region"/>
    <property type="evidence" value="ECO:0007669"/>
    <property type="project" value="UniProtKB-SubCell"/>
</dbReference>
<dbReference type="Pfam" id="PF00700">
    <property type="entry name" value="Flagellin_C"/>
    <property type="match status" value="1"/>
</dbReference>
<sequence length="281" mass="31468">MRLSQNLASLNVYRNHLYNLKNQSRSMARISSGSKFDSFKDDPIAYAQSEKFRLQLGSYTSAAKNIQDNISMLQTAEGGMNSISDSLNRIRTLVVSSGGGSTEKDKAHIMNEIESILEGIDYTSKNTEFNSIKLLCNEESTDIKNPQIIKSLIGNGKEDKVDIPIYNITTESLGLKEKDKVNIYFDDIPKTLMLIDNSIGAINSIRSKYGALESRLEENFNNMNEIYNTVQKAESFIRDTDIGEEIIEVTKSSILIEAGNAIMVQTNKFPLEVLRILENAK</sequence>
<dbReference type="EMBL" id="LR590481">
    <property type="protein sequence ID" value="VTQ87643.1"/>
    <property type="molecule type" value="Genomic_DNA"/>
</dbReference>
<dbReference type="SUPFAM" id="SSF64518">
    <property type="entry name" value="Phase 1 flagellin"/>
    <property type="match status" value="1"/>
</dbReference>
<gene>
    <name evidence="7" type="primary">hag_1</name>
    <name evidence="7" type="ORF">NCTC503_01113</name>
</gene>
<organism evidence="7 8">
    <name type="scientific">Hathewaya histolytica</name>
    <name type="common">Clostridium histolyticum</name>
    <dbReference type="NCBI Taxonomy" id="1498"/>
    <lineage>
        <taxon>Bacteria</taxon>
        <taxon>Bacillati</taxon>
        <taxon>Bacillota</taxon>
        <taxon>Clostridia</taxon>
        <taxon>Eubacteriales</taxon>
        <taxon>Clostridiaceae</taxon>
        <taxon>Hathewaya</taxon>
    </lineage>
</organism>
<keyword evidence="7" id="KW-0969">Cilium</keyword>
<dbReference type="GO" id="GO:0005198">
    <property type="term" value="F:structural molecule activity"/>
    <property type="evidence" value="ECO:0007669"/>
    <property type="project" value="UniProtKB-UniRule"/>
</dbReference>
<dbReference type="InterPro" id="IPR042187">
    <property type="entry name" value="Flagellin_C_sub2"/>
</dbReference>
<dbReference type="Gene3D" id="1.20.1330.10">
    <property type="entry name" value="f41 fragment of flagellin, N-terminal domain"/>
    <property type="match status" value="1"/>
</dbReference>
<protein>
    <recommendedName>
        <fullName evidence="2 4">Flagellin</fullName>
    </recommendedName>
</protein>
<evidence type="ECO:0000259" key="5">
    <source>
        <dbReference type="Pfam" id="PF00669"/>
    </source>
</evidence>
<dbReference type="PANTHER" id="PTHR42792">
    <property type="entry name" value="FLAGELLIN"/>
    <property type="match status" value="1"/>
</dbReference>
<proteinExistence type="inferred from homology"/>
<feature type="domain" description="Flagellin C-terminal" evidence="6">
    <location>
        <begin position="194"/>
        <end position="277"/>
    </location>
</feature>
<reference evidence="7 8" key="1">
    <citation type="submission" date="2019-05" db="EMBL/GenBank/DDBJ databases">
        <authorList>
            <consortium name="Pathogen Informatics"/>
        </authorList>
    </citation>
    <scope>NUCLEOTIDE SEQUENCE [LARGE SCALE GENOMIC DNA]</scope>
    <source>
        <strain evidence="7 8">NCTC503</strain>
    </source>
</reference>
<dbReference type="InterPro" id="IPR046358">
    <property type="entry name" value="Flagellin_C"/>
</dbReference>
<accession>A0A4U9RBM3</accession>
<keyword evidence="3 4" id="KW-0975">Bacterial flagellum</keyword>
<evidence type="ECO:0000259" key="6">
    <source>
        <dbReference type="Pfam" id="PF00700"/>
    </source>
</evidence>
<keyword evidence="8" id="KW-1185">Reference proteome</keyword>
<dbReference type="KEGG" id="hhw:NCTC503_01113"/>
<comment type="subcellular location">
    <subcellularLocation>
        <location evidence="4">Secreted</location>
    </subcellularLocation>
    <subcellularLocation>
        <location evidence="4">Bacterial flagellum</location>
    </subcellularLocation>
</comment>
<name>A0A4U9RBM3_HATHI</name>